<feature type="transmembrane region" description="Helical" evidence="1">
    <location>
        <begin position="437"/>
        <end position="457"/>
    </location>
</feature>
<reference evidence="2 3" key="1">
    <citation type="journal article" date="2014" name="Genome Announc.">
        <title>Draft Genome Sequences of Three Alkaliphilic Bacillus Strains, Bacillus wakoensis JCM 9140T, Bacillus akibai JCM 9157T, and Bacillus hemicellulosilyticus JCM 9152T.</title>
        <authorList>
            <person name="Yuki M."/>
            <person name="Oshima K."/>
            <person name="Suda W."/>
            <person name="Oshida Y."/>
            <person name="Kitamura K."/>
            <person name="Iida T."/>
            <person name="Hattori M."/>
            <person name="Ohkuma M."/>
        </authorList>
    </citation>
    <scope>NUCLEOTIDE SEQUENCE [LARGE SCALE GENOMIC DNA]</scope>
    <source>
        <strain evidence="2 3">JCM 9157</strain>
    </source>
</reference>
<keyword evidence="3" id="KW-1185">Reference proteome</keyword>
<feature type="transmembrane region" description="Helical" evidence="1">
    <location>
        <begin position="253"/>
        <end position="271"/>
    </location>
</feature>
<keyword evidence="1" id="KW-0472">Membrane</keyword>
<evidence type="ECO:0000313" key="2">
    <source>
        <dbReference type="EMBL" id="GAE36145.1"/>
    </source>
</evidence>
<feature type="transmembrane region" description="Helical" evidence="1">
    <location>
        <begin position="35"/>
        <end position="53"/>
    </location>
</feature>
<dbReference type="STRING" id="1236973.JCM9157_3294"/>
<feature type="transmembrane region" description="Helical" evidence="1">
    <location>
        <begin position="321"/>
        <end position="346"/>
    </location>
</feature>
<feature type="transmembrane region" description="Helical" evidence="1">
    <location>
        <begin position="396"/>
        <end position="416"/>
    </location>
</feature>
<dbReference type="Proteomes" id="UP000018896">
    <property type="component" value="Unassembled WGS sequence"/>
</dbReference>
<evidence type="ECO:0000313" key="3">
    <source>
        <dbReference type="Proteomes" id="UP000018896"/>
    </source>
</evidence>
<dbReference type="AlphaFoldDB" id="W4QVH3"/>
<organism evidence="2 3">
    <name type="scientific">Halalkalibacter akibai (strain ATCC 43226 / DSM 21942 / CIP 109018 / JCM 9157 / 1139)</name>
    <name type="common">Bacillus akibai</name>
    <dbReference type="NCBI Taxonomy" id="1236973"/>
    <lineage>
        <taxon>Bacteria</taxon>
        <taxon>Bacillati</taxon>
        <taxon>Bacillota</taxon>
        <taxon>Bacilli</taxon>
        <taxon>Bacillales</taxon>
        <taxon>Bacillaceae</taxon>
        <taxon>Halalkalibacter</taxon>
    </lineage>
</organism>
<feature type="transmembrane region" description="Helical" evidence="1">
    <location>
        <begin position="204"/>
        <end position="226"/>
    </location>
</feature>
<gene>
    <name evidence="2" type="ORF">JCM9157_3294</name>
</gene>
<feature type="transmembrane region" description="Helical" evidence="1">
    <location>
        <begin position="60"/>
        <end position="86"/>
    </location>
</feature>
<proteinExistence type="predicted"/>
<dbReference type="OrthoDB" id="3171527at2"/>
<feature type="transmembrane region" description="Helical" evidence="1">
    <location>
        <begin position="92"/>
        <end position="112"/>
    </location>
</feature>
<feature type="transmembrane region" description="Helical" evidence="1">
    <location>
        <begin position="278"/>
        <end position="301"/>
    </location>
</feature>
<comment type="caution">
    <text evidence="2">The sequence shown here is derived from an EMBL/GenBank/DDBJ whole genome shotgun (WGS) entry which is preliminary data.</text>
</comment>
<feature type="transmembrane region" description="Helical" evidence="1">
    <location>
        <begin position="353"/>
        <end position="376"/>
    </location>
</feature>
<evidence type="ECO:0000256" key="1">
    <source>
        <dbReference type="SAM" id="Phobius"/>
    </source>
</evidence>
<evidence type="ECO:0008006" key="4">
    <source>
        <dbReference type="Google" id="ProtNLM"/>
    </source>
</evidence>
<dbReference type="RefSeq" id="WP_052013178.1">
    <property type="nucleotide sequence ID" value="NZ_BAUV01000029.1"/>
</dbReference>
<dbReference type="EMBL" id="BAUV01000029">
    <property type="protein sequence ID" value="GAE36145.1"/>
    <property type="molecule type" value="Genomic_DNA"/>
</dbReference>
<protein>
    <recommendedName>
        <fullName evidence="4">C4-dicarboxylate ABC transporter</fullName>
    </recommendedName>
</protein>
<keyword evidence="1" id="KW-1133">Transmembrane helix</keyword>
<accession>W4QVH3</accession>
<name>W4QVH3_HALA3</name>
<sequence>MTETIKMFTKILGVICYLTTVLYLIELFIPSLTLQIIYSLLAAILLVCAFFFLTTINRVIILILLIIGFICLNYENASFLTAVLGFGENINLLSLFLLIPLIGTFMSTAGYLTALKQFVQKRHRSIGQHPYSFSFALTATIGILLNFGSMAIVKRIIEESFSTYQDKKITLMIMRGFAVSMLWSPYFVNVGLVLVLFNVSWFDISGFGLVLALVYLIISACMFKYISFPDDQIKEQKEYRPENSDFSMSLKPFLLFTVALVGLSFILDIMLTVKMLTIVSLLAIMLPFLWATVTGILTSFVQDVTEQVLNSFTRLKNELAVFISAGFLGLAMSQTEVGTMLSLFLFQSSFGSIYLLSLLLVVLATILAQVGIHPVIIVIGIGSSLTPDLFGVSPEYLALILLVSWTVSTQLSPFSGQVLMASKLMEQSTKVIVKQNIIFVCLLAIILPAILYGFHLIGWL</sequence>
<dbReference type="eggNOG" id="COG3069">
    <property type="taxonomic scope" value="Bacteria"/>
</dbReference>
<keyword evidence="1" id="KW-0812">Transmembrane</keyword>
<feature type="transmembrane region" description="Helical" evidence="1">
    <location>
        <begin position="7"/>
        <end position="29"/>
    </location>
</feature>
<feature type="transmembrane region" description="Helical" evidence="1">
    <location>
        <begin position="173"/>
        <end position="197"/>
    </location>
</feature>
<feature type="transmembrane region" description="Helical" evidence="1">
    <location>
        <begin position="133"/>
        <end position="153"/>
    </location>
</feature>